<dbReference type="Proteomes" id="UP000684084">
    <property type="component" value="Unassembled WGS sequence"/>
</dbReference>
<comment type="caution">
    <text evidence="1">The sequence shown here is derived from an EMBL/GenBank/DDBJ whole genome shotgun (WGS) entry which is preliminary data.</text>
</comment>
<dbReference type="EMBL" id="CAGKOT010000027">
    <property type="protein sequence ID" value="CAB5370365.1"/>
    <property type="molecule type" value="Genomic_DNA"/>
</dbReference>
<organism evidence="1 2">
    <name type="scientific">Rhizophagus irregularis</name>
    <dbReference type="NCBI Taxonomy" id="588596"/>
    <lineage>
        <taxon>Eukaryota</taxon>
        <taxon>Fungi</taxon>
        <taxon>Fungi incertae sedis</taxon>
        <taxon>Mucoromycota</taxon>
        <taxon>Glomeromycotina</taxon>
        <taxon>Glomeromycetes</taxon>
        <taxon>Glomerales</taxon>
        <taxon>Glomeraceae</taxon>
        <taxon>Rhizophagus</taxon>
    </lineage>
</organism>
<evidence type="ECO:0000313" key="1">
    <source>
        <dbReference type="EMBL" id="CAB5370365.1"/>
    </source>
</evidence>
<accession>A0A916E9I1</accession>
<proteinExistence type="predicted"/>
<gene>
    <name evidence="1" type="ORF">CHRIB12_LOCUS12647</name>
</gene>
<name>A0A916E9I1_9GLOM</name>
<reference evidence="1" key="1">
    <citation type="submission" date="2020-05" db="EMBL/GenBank/DDBJ databases">
        <authorList>
            <person name="Rincon C."/>
            <person name="Sanders R I."/>
            <person name="Robbins C."/>
            <person name="Chaturvedi A."/>
        </authorList>
    </citation>
    <scope>NUCLEOTIDE SEQUENCE</scope>
    <source>
        <strain evidence="1">CHB12</strain>
    </source>
</reference>
<protein>
    <submittedName>
        <fullName evidence="1">Uncharacterized protein</fullName>
    </submittedName>
</protein>
<dbReference type="AlphaFoldDB" id="A0A916E9I1"/>
<sequence>MHITLYKFHTTIIPAEGYSINAITLRVTYPAYQNQNQLFITKIGGFGRTKYFSLCKMKTKIYSMPFNWVEM</sequence>
<dbReference type="OrthoDB" id="10531076at2759"/>
<evidence type="ECO:0000313" key="2">
    <source>
        <dbReference type="Proteomes" id="UP000684084"/>
    </source>
</evidence>